<gene>
    <name evidence="1" type="ORF">SAMN04487948_105218</name>
</gene>
<protein>
    <submittedName>
        <fullName evidence="1">Uncharacterized protein</fullName>
    </submittedName>
</protein>
<dbReference type="EMBL" id="FODV01000005">
    <property type="protein sequence ID" value="SEO80098.1"/>
    <property type="molecule type" value="Genomic_DNA"/>
</dbReference>
<reference evidence="2" key="1">
    <citation type="submission" date="2016-10" db="EMBL/GenBank/DDBJ databases">
        <authorList>
            <person name="Varghese N."/>
            <person name="Submissions S."/>
        </authorList>
    </citation>
    <scope>NUCLEOTIDE SEQUENCE [LARGE SCALE GENOMIC DNA]</scope>
    <source>
        <strain evidence="2">CGMCC 1.10121</strain>
    </source>
</reference>
<sequence length="75" mass="8257">MTALEREFRAGFRRVFYGDFRARESTGADADETTLERCTGAEPLCEHAVAAKERITGALLRSPSHVSPWAEPASC</sequence>
<evidence type="ECO:0000313" key="2">
    <source>
        <dbReference type="Proteomes" id="UP000199126"/>
    </source>
</evidence>
<dbReference type="RefSeq" id="WP_170864788.1">
    <property type="nucleotide sequence ID" value="NZ_FODV01000005.1"/>
</dbReference>
<proteinExistence type="predicted"/>
<keyword evidence="2" id="KW-1185">Reference proteome</keyword>
<dbReference type="Proteomes" id="UP000199126">
    <property type="component" value="Unassembled WGS sequence"/>
</dbReference>
<accession>A0A1H8SP51</accession>
<dbReference type="AlphaFoldDB" id="A0A1H8SP51"/>
<name>A0A1H8SP51_9EURY</name>
<organism evidence="1 2">
    <name type="scientific">Halogranum amylolyticum</name>
    <dbReference type="NCBI Taxonomy" id="660520"/>
    <lineage>
        <taxon>Archaea</taxon>
        <taxon>Methanobacteriati</taxon>
        <taxon>Methanobacteriota</taxon>
        <taxon>Stenosarchaea group</taxon>
        <taxon>Halobacteria</taxon>
        <taxon>Halobacteriales</taxon>
        <taxon>Haloferacaceae</taxon>
    </lineage>
</organism>
<evidence type="ECO:0000313" key="1">
    <source>
        <dbReference type="EMBL" id="SEO80098.1"/>
    </source>
</evidence>